<dbReference type="GO" id="GO:0019867">
    <property type="term" value="C:outer membrane"/>
    <property type="evidence" value="ECO:0007669"/>
    <property type="project" value="InterPro"/>
</dbReference>
<dbReference type="KEGG" id="vab:WPS_23630"/>
<dbReference type="Gene3D" id="2.40.40.10">
    <property type="entry name" value="RlpA-like domain"/>
    <property type="match status" value="1"/>
</dbReference>
<keyword evidence="1" id="KW-0732">Signal</keyword>
<dbReference type="GO" id="GO:0004553">
    <property type="term" value="F:hydrolase activity, hydrolyzing O-glycosyl compounds"/>
    <property type="evidence" value="ECO:0007669"/>
    <property type="project" value="InterPro"/>
</dbReference>
<dbReference type="Gene3D" id="2.20.230.10">
    <property type="entry name" value="Resuscitation-promoting factor rpfb"/>
    <property type="match status" value="1"/>
</dbReference>
<reference evidence="3 4" key="1">
    <citation type="journal article" date="2022" name="ISME Commun">
        <title>Vulcanimicrobium alpinus gen. nov. sp. nov., the first cultivated representative of the candidate phylum 'Eremiobacterota', is a metabolically versatile aerobic anoxygenic phototroph.</title>
        <authorList>
            <person name="Yabe S."/>
            <person name="Muto K."/>
            <person name="Abe K."/>
            <person name="Yokota A."/>
            <person name="Staudigel H."/>
            <person name="Tebo B.M."/>
        </authorList>
    </citation>
    <scope>NUCLEOTIDE SEQUENCE [LARGE SCALE GENOMIC DNA]</scope>
    <source>
        <strain evidence="3 4">WC8-2</strain>
    </source>
</reference>
<dbReference type="Pfam" id="PF07501">
    <property type="entry name" value="G5"/>
    <property type="match status" value="1"/>
</dbReference>
<dbReference type="InterPro" id="IPR007137">
    <property type="entry name" value="DUF348"/>
</dbReference>
<gene>
    <name evidence="3" type="ORF">WPS_23630</name>
</gene>
<evidence type="ECO:0000313" key="3">
    <source>
        <dbReference type="EMBL" id="BDE07087.1"/>
    </source>
</evidence>
<dbReference type="Proteomes" id="UP001317532">
    <property type="component" value="Chromosome"/>
</dbReference>
<dbReference type="PROSITE" id="PS51109">
    <property type="entry name" value="G5"/>
    <property type="match status" value="1"/>
</dbReference>
<dbReference type="AlphaFoldDB" id="A0AAN1XZI2"/>
<name>A0AAN1XZI2_UNVUL</name>
<protein>
    <recommendedName>
        <fullName evidence="2">G5 domain-containing protein</fullName>
    </recommendedName>
</protein>
<dbReference type="Pfam" id="PF06725">
    <property type="entry name" value="3D"/>
    <property type="match status" value="1"/>
</dbReference>
<dbReference type="InterPro" id="IPR011098">
    <property type="entry name" value="G5_dom"/>
</dbReference>
<dbReference type="PANTHER" id="PTHR39160:SF4">
    <property type="entry name" value="RESUSCITATION-PROMOTING FACTOR RPFB"/>
    <property type="match status" value="1"/>
</dbReference>
<dbReference type="SUPFAM" id="SSF50685">
    <property type="entry name" value="Barwin-like endoglucanases"/>
    <property type="match status" value="1"/>
</dbReference>
<dbReference type="InterPro" id="IPR051933">
    <property type="entry name" value="Resuscitation_pf_RpfB"/>
</dbReference>
<evidence type="ECO:0000256" key="1">
    <source>
        <dbReference type="ARBA" id="ARBA00022729"/>
    </source>
</evidence>
<dbReference type="GO" id="GO:0009254">
    <property type="term" value="P:peptidoglycan turnover"/>
    <property type="evidence" value="ECO:0007669"/>
    <property type="project" value="InterPro"/>
</dbReference>
<dbReference type="PANTHER" id="PTHR39160">
    <property type="entry name" value="CELL WALL-BINDING PROTEIN YOCH"/>
    <property type="match status" value="1"/>
</dbReference>
<evidence type="ECO:0000259" key="2">
    <source>
        <dbReference type="PROSITE" id="PS51109"/>
    </source>
</evidence>
<dbReference type="SMART" id="SM01208">
    <property type="entry name" value="G5"/>
    <property type="match status" value="1"/>
</dbReference>
<proteinExistence type="predicted"/>
<organism evidence="3 4">
    <name type="scientific">Vulcanimicrobium alpinum</name>
    <dbReference type="NCBI Taxonomy" id="3016050"/>
    <lineage>
        <taxon>Bacteria</taxon>
        <taxon>Bacillati</taxon>
        <taxon>Vulcanimicrobiota</taxon>
        <taxon>Vulcanimicrobiia</taxon>
        <taxon>Vulcanimicrobiales</taxon>
        <taxon>Vulcanimicrobiaceae</taxon>
        <taxon>Vulcanimicrobium</taxon>
    </lineage>
</organism>
<dbReference type="CDD" id="cd22786">
    <property type="entry name" value="DPBB_YuiC-like"/>
    <property type="match status" value="1"/>
</dbReference>
<keyword evidence="4" id="KW-1185">Reference proteome</keyword>
<dbReference type="EMBL" id="AP025523">
    <property type="protein sequence ID" value="BDE07087.1"/>
    <property type="molecule type" value="Genomic_DNA"/>
</dbReference>
<dbReference type="RefSeq" id="WP_317994702.1">
    <property type="nucleotide sequence ID" value="NZ_AP025523.1"/>
</dbReference>
<evidence type="ECO:0000313" key="4">
    <source>
        <dbReference type="Proteomes" id="UP001317532"/>
    </source>
</evidence>
<sequence length="335" mass="34703">MLSLGLLLPLGSGSFADRIANTVAAVADPGPAKHVTLIRDGVSETLATHAPTPDALLAERGVLRAADDALSVAPQSPLTDGETVSYRAAVPVTIIVDGQTRQLRSAAPTVGALLASQGVAYDRHDELAPAPAAPLENDVVVNVRHVDAWTETVRNAIRVPVVKRFAYTLPAGKSQVISAGHAGIREVRYSVARTPDRRATRRTLLLARVLRAPQARIVAEGVGEYAALAHFAERGIAGTLRLASSALSMVATAYTASCGGCTGTTASGRPAGHGVVAVDPAVIPLGTHMYIPGYGHAVAGDTGGAIRGNRIDLGFNSNAAANEFGRRPITVYLIK</sequence>
<dbReference type="Pfam" id="PF03990">
    <property type="entry name" value="DUF348"/>
    <property type="match status" value="2"/>
</dbReference>
<dbReference type="InterPro" id="IPR036908">
    <property type="entry name" value="RlpA-like_sf"/>
</dbReference>
<dbReference type="InterPro" id="IPR010611">
    <property type="entry name" value="3D_dom"/>
</dbReference>
<accession>A0AAN1XZI2</accession>
<feature type="domain" description="G5" evidence="2">
    <location>
        <begin position="143"/>
        <end position="224"/>
    </location>
</feature>